<dbReference type="AlphaFoldDB" id="A0A0K6IYL6"/>
<dbReference type="Gene3D" id="3.30.70.100">
    <property type="match status" value="1"/>
</dbReference>
<feature type="domain" description="Mechanosensitive ion channel MscS C-terminal" evidence="4">
    <location>
        <begin position="19"/>
        <end position="72"/>
    </location>
</feature>
<evidence type="ECO:0000259" key="4">
    <source>
        <dbReference type="Pfam" id="PF21082"/>
    </source>
</evidence>
<dbReference type="InterPro" id="IPR011066">
    <property type="entry name" value="MscS_channel_C_sf"/>
</dbReference>
<sequence length="131" mass="14084">MLRQAFAELLADEAMRRNVLSEELMVDGVTELADSAVNIRVRIKTLPGAQWAVGRAFNTLVKKHFDAAGIEMPFPHLTVYFGQDKDGSAPPVRVVLQGEQGIGQEEGAGPSGQISVASERTQVPQGAVVNK</sequence>
<evidence type="ECO:0000256" key="3">
    <source>
        <dbReference type="SAM" id="MobiDB-lite"/>
    </source>
</evidence>
<protein>
    <recommendedName>
        <fullName evidence="4">Mechanosensitive ion channel MscS C-terminal domain-containing protein</fullName>
    </recommendedName>
</protein>
<proteinExistence type="predicted"/>
<dbReference type="Proteomes" id="UP000182108">
    <property type="component" value="Unassembled WGS sequence"/>
</dbReference>
<dbReference type="GO" id="GO:0008381">
    <property type="term" value="F:mechanosensitive monoatomic ion channel activity"/>
    <property type="evidence" value="ECO:0007669"/>
    <property type="project" value="InterPro"/>
</dbReference>
<feature type="region of interest" description="Disordered" evidence="3">
    <location>
        <begin position="101"/>
        <end position="131"/>
    </location>
</feature>
<dbReference type="InterPro" id="IPR045276">
    <property type="entry name" value="YbiO_bact"/>
</dbReference>
<evidence type="ECO:0000256" key="1">
    <source>
        <dbReference type="ARBA" id="ARBA00004236"/>
    </source>
</evidence>
<dbReference type="Pfam" id="PF21082">
    <property type="entry name" value="MS_channel_3rd"/>
    <property type="match status" value="1"/>
</dbReference>
<dbReference type="PANTHER" id="PTHR30460:SF0">
    <property type="entry name" value="MODERATE CONDUCTANCE MECHANOSENSITIVE CHANNEL YBIO"/>
    <property type="match status" value="1"/>
</dbReference>
<dbReference type="SUPFAM" id="SSF82689">
    <property type="entry name" value="Mechanosensitive channel protein MscS (YggB), C-terminal domain"/>
    <property type="match status" value="1"/>
</dbReference>
<keyword evidence="6" id="KW-1185">Reference proteome</keyword>
<dbReference type="PANTHER" id="PTHR30460">
    <property type="entry name" value="MODERATE CONDUCTANCE MECHANOSENSITIVE CHANNEL YBIO"/>
    <property type="match status" value="1"/>
</dbReference>
<feature type="compositionally biased region" description="Gly residues" evidence="3">
    <location>
        <begin position="101"/>
        <end position="110"/>
    </location>
</feature>
<dbReference type="InterPro" id="IPR049278">
    <property type="entry name" value="MS_channel_C"/>
</dbReference>
<reference evidence="6" key="1">
    <citation type="submission" date="2015-08" db="EMBL/GenBank/DDBJ databases">
        <authorList>
            <person name="Babu N.S."/>
            <person name="Beckwith C.J."/>
            <person name="Beseler K.G."/>
            <person name="Brison A."/>
            <person name="Carone J.V."/>
            <person name="Caskin T.P."/>
            <person name="Diamond M."/>
            <person name="Durham M.E."/>
            <person name="Foxe J.M."/>
            <person name="Go M."/>
            <person name="Henderson B.A."/>
            <person name="Jones I.B."/>
            <person name="McGettigan J.A."/>
            <person name="Micheletti S.J."/>
            <person name="Nasrallah M.E."/>
            <person name="Ortiz D."/>
            <person name="Piller C.R."/>
            <person name="Privatt S.R."/>
            <person name="Schneider S.L."/>
            <person name="Sharp S."/>
            <person name="Smith T.C."/>
            <person name="Stanton J.D."/>
            <person name="Ullery H.E."/>
            <person name="Wilson R.J."/>
            <person name="Serrano M.G."/>
            <person name="Buck G."/>
            <person name="Lee V."/>
            <person name="Wang Y."/>
            <person name="Carvalho R."/>
            <person name="Voegtly L."/>
            <person name="Shi R."/>
            <person name="Duckworth R."/>
            <person name="Johnson A."/>
            <person name="Loviza R."/>
            <person name="Walstead R."/>
            <person name="Shah Z."/>
            <person name="Kiflezghi M."/>
            <person name="Wade K."/>
            <person name="Ball S.L."/>
            <person name="Bradley K.W."/>
            <person name="Asai D.J."/>
            <person name="Bowman C.A."/>
            <person name="Russell D.A."/>
            <person name="Pope W.H."/>
            <person name="Jacobs-Sera D."/>
            <person name="Hendrix R.W."/>
            <person name="Hatfull G.F."/>
        </authorList>
    </citation>
    <scope>NUCLEOTIDE SEQUENCE [LARGE SCALE GENOMIC DNA]</scope>
    <source>
        <strain evidence="6">JCM 19170</strain>
    </source>
</reference>
<gene>
    <name evidence="5" type="ORF">Ga0061068_1232</name>
</gene>
<dbReference type="EMBL" id="CYHH01000023">
    <property type="protein sequence ID" value="CUB08134.1"/>
    <property type="molecule type" value="Genomic_DNA"/>
</dbReference>
<feature type="compositionally biased region" description="Polar residues" evidence="3">
    <location>
        <begin position="112"/>
        <end position="124"/>
    </location>
</feature>
<evidence type="ECO:0000313" key="6">
    <source>
        <dbReference type="Proteomes" id="UP000182108"/>
    </source>
</evidence>
<evidence type="ECO:0000256" key="2">
    <source>
        <dbReference type="ARBA" id="ARBA00022475"/>
    </source>
</evidence>
<name>A0A0K6IYL6_9PROT</name>
<keyword evidence="2" id="KW-0472">Membrane</keyword>
<organism evidence="5 6">
    <name type="scientific">Tepidiphilus thermophilus</name>
    <dbReference type="NCBI Taxonomy" id="876478"/>
    <lineage>
        <taxon>Bacteria</taxon>
        <taxon>Pseudomonadati</taxon>
        <taxon>Pseudomonadota</taxon>
        <taxon>Hydrogenophilia</taxon>
        <taxon>Hydrogenophilales</taxon>
        <taxon>Hydrogenophilaceae</taxon>
        <taxon>Tepidiphilus</taxon>
    </lineage>
</organism>
<accession>A0A0K6IYL6</accession>
<dbReference type="GO" id="GO:0005886">
    <property type="term" value="C:plasma membrane"/>
    <property type="evidence" value="ECO:0007669"/>
    <property type="project" value="UniProtKB-SubCell"/>
</dbReference>
<evidence type="ECO:0000313" key="5">
    <source>
        <dbReference type="EMBL" id="CUB08134.1"/>
    </source>
</evidence>
<keyword evidence="2" id="KW-1003">Cell membrane</keyword>
<comment type="subcellular location">
    <subcellularLocation>
        <location evidence="1">Cell membrane</location>
    </subcellularLocation>
</comment>